<dbReference type="AlphaFoldDB" id="A0A6J4JV81"/>
<evidence type="ECO:0000313" key="2">
    <source>
        <dbReference type="EMBL" id="CAA9288136.1"/>
    </source>
</evidence>
<sequence>RRVRRAPRRAGSPGCCGRPRPRRRLRRRPRRRAPGRRVPPGPAGLPHRCCAGDRQAAPRPGRRV</sequence>
<name>A0A6J4JV81_9ACTN</name>
<proteinExistence type="predicted"/>
<accession>A0A6J4JV81</accession>
<gene>
    <name evidence="2" type="ORF">AVDCRST_MAG48-303</name>
</gene>
<evidence type="ECO:0000256" key="1">
    <source>
        <dbReference type="SAM" id="MobiDB-lite"/>
    </source>
</evidence>
<feature type="region of interest" description="Disordered" evidence="1">
    <location>
        <begin position="1"/>
        <end position="64"/>
    </location>
</feature>
<reference evidence="2" key="1">
    <citation type="submission" date="2020-02" db="EMBL/GenBank/DDBJ databases">
        <authorList>
            <person name="Meier V. D."/>
        </authorList>
    </citation>
    <scope>NUCLEOTIDE SEQUENCE</scope>
    <source>
        <strain evidence="2">AVDCRST_MAG48</strain>
    </source>
</reference>
<dbReference type="EMBL" id="CADCTS010000044">
    <property type="protein sequence ID" value="CAA9288136.1"/>
    <property type="molecule type" value="Genomic_DNA"/>
</dbReference>
<protein>
    <submittedName>
        <fullName evidence="2">Uncharacterized protein</fullName>
    </submittedName>
</protein>
<organism evidence="2">
    <name type="scientific">uncultured Friedmanniella sp</name>
    <dbReference type="NCBI Taxonomy" id="335381"/>
    <lineage>
        <taxon>Bacteria</taxon>
        <taxon>Bacillati</taxon>
        <taxon>Actinomycetota</taxon>
        <taxon>Actinomycetes</taxon>
        <taxon>Propionibacteriales</taxon>
        <taxon>Nocardioidaceae</taxon>
        <taxon>Friedmanniella</taxon>
        <taxon>environmental samples</taxon>
    </lineage>
</organism>
<feature type="compositionally biased region" description="Basic residues" evidence="1">
    <location>
        <begin position="19"/>
        <end position="35"/>
    </location>
</feature>
<feature type="non-terminal residue" evidence="2">
    <location>
        <position position="64"/>
    </location>
</feature>
<feature type="compositionally biased region" description="Low complexity" evidence="1">
    <location>
        <begin position="9"/>
        <end position="18"/>
    </location>
</feature>
<feature type="non-terminal residue" evidence="2">
    <location>
        <position position="1"/>
    </location>
</feature>